<evidence type="ECO:0000256" key="1">
    <source>
        <dbReference type="ARBA" id="ARBA00007292"/>
    </source>
</evidence>
<dbReference type="AlphaFoldDB" id="A0A833Z727"/>
<reference evidence="3 4" key="1">
    <citation type="journal article" date="2020" name="Nature">
        <title>Six reference-quality genomes reveal evolution of bat adaptations.</title>
        <authorList>
            <person name="Jebb D."/>
            <person name="Huang Z."/>
            <person name="Pippel M."/>
            <person name="Hughes G.M."/>
            <person name="Lavrichenko K."/>
            <person name="Devanna P."/>
            <person name="Winkler S."/>
            <person name="Jermiin L.S."/>
            <person name="Skirmuntt E.C."/>
            <person name="Katzourakis A."/>
            <person name="Burkitt-Gray L."/>
            <person name="Ray D.A."/>
            <person name="Sullivan K.A.M."/>
            <person name="Roscito J.G."/>
            <person name="Kirilenko B.M."/>
            <person name="Davalos L.M."/>
            <person name="Corthals A.P."/>
            <person name="Power M.L."/>
            <person name="Jones G."/>
            <person name="Ransome R.D."/>
            <person name="Dechmann D.K.N."/>
            <person name="Locatelli A.G."/>
            <person name="Puechmaille S.J."/>
            <person name="Fedrigo O."/>
            <person name="Jarvis E.D."/>
            <person name="Hiller M."/>
            <person name="Vernes S.C."/>
            <person name="Myers E.W."/>
            <person name="Teeling E.C."/>
        </authorList>
    </citation>
    <scope>NUCLEOTIDE SEQUENCE [LARGE SCALE GENOMIC DNA]</scope>
    <source>
        <strain evidence="3">Bat1K_MPI-CBG_1</strain>
    </source>
</reference>
<accession>A0A833Z727</accession>
<name>A0A833Z727_9CHIR</name>
<dbReference type="InterPro" id="IPR001124">
    <property type="entry name" value="Lipid-bd_serum_glycop_C"/>
</dbReference>
<dbReference type="SUPFAM" id="SSF55394">
    <property type="entry name" value="Bactericidal permeability-increasing protein, BPI"/>
    <property type="match status" value="1"/>
</dbReference>
<dbReference type="EMBL" id="JABVXQ010000010">
    <property type="protein sequence ID" value="KAF6087443.1"/>
    <property type="molecule type" value="Genomic_DNA"/>
</dbReference>
<dbReference type="SMART" id="SM00329">
    <property type="entry name" value="BPI2"/>
    <property type="match status" value="1"/>
</dbReference>
<proteinExistence type="inferred from homology"/>
<dbReference type="InterPro" id="IPR051660">
    <property type="entry name" value="BPI_fold-BPI/LBP"/>
</dbReference>
<gene>
    <name evidence="3" type="ORF">HJG60_001529</name>
</gene>
<evidence type="ECO:0000313" key="3">
    <source>
        <dbReference type="EMBL" id="KAF6087443.1"/>
    </source>
</evidence>
<dbReference type="Gene3D" id="3.15.20.10">
    <property type="entry name" value="Bactericidal permeability-increasing protein, domain 2"/>
    <property type="match status" value="1"/>
</dbReference>
<dbReference type="InterPro" id="IPR017943">
    <property type="entry name" value="Bactericidal_perm-incr_a/b_dom"/>
</dbReference>
<dbReference type="PANTHER" id="PTHR46019">
    <property type="entry name" value="BPI FOLD-CONTAINING FAMILY B MEMBER 4-RELATED"/>
    <property type="match status" value="1"/>
</dbReference>
<dbReference type="Pfam" id="PF02886">
    <property type="entry name" value="LBP_BPI_CETP_C"/>
    <property type="match status" value="1"/>
</dbReference>
<evidence type="ECO:0000313" key="4">
    <source>
        <dbReference type="Proteomes" id="UP000664940"/>
    </source>
</evidence>
<dbReference type="PANTHER" id="PTHR46019:SF1">
    <property type="entry name" value="BPI FOLD-CONTAINING FAMILY B MEMBER 2"/>
    <property type="match status" value="1"/>
</dbReference>
<dbReference type="Proteomes" id="UP000664940">
    <property type="component" value="Unassembled WGS sequence"/>
</dbReference>
<feature type="domain" description="Lipid-binding serum glycoprotein C-terminal" evidence="2">
    <location>
        <begin position="60"/>
        <end position="263"/>
    </location>
</feature>
<organism evidence="3 4">
    <name type="scientific">Phyllostomus discolor</name>
    <name type="common">pale spear-nosed bat</name>
    <dbReference type="NCBI Taxonomy" id="89673"/>
    <lineage>
        <taxon>Eukaryota</taxon>
        <taxon>Metazoa</taxon>
        <taxon>Chordata</taxon>
        <taxon>Craniata</taxon>
        <taxon>Vertebrata</taxon>
        <taxon>Euteleostomi</taxon>
        <taxon>Mammalia</taxon>
        <taxon>Eutheria</taxon>
        <taxon>Laurasiatheria</taxon>
        <taxon>Chiroptera</taxon>
        <taxon>Yangochiroptera</taxon>
        <taxon>Phyllostomidae</taxon>
        <taxon>Phyllostominae</taxon>
        <taxon>Phyllostomus</taxon>
    </lineage>
</organism>
<sequence length="269" mass="29399">MRQCLKPLGPESQIRYFMINAPNITKDYISLDVNAVLFLLSKPIPMPVNATRFTLPEHVGTSGAMVTLGLSQDVFDSALLLLQKAGTLNLDVTGQLKSKDNLLNTSMLGQHIPEVALQFPEPMPVVLKARLRSTPEVMIHTNNATLQLQPYIEVLAVASNSAFQSLFSINVTVNLSLQLSVSRVKLQGTTSVLGDIQLTVASSNVGSIEMPKLRALINIVFKKPLLNHLNALLRVGVTLPNVVNLNYVTPEVFIHEGYVVVSSELSYQS</sequence>
<protein>
    <submittedName>
        <fullName evidence="3">BPI fold containing family B member 2</fullName>
    </submittedName>
</protein>
<evidence type="ECO:0000259" key="2">
    <source>
        <dbReference type="SMART" id="SM00329"/>
    </source>
</evidence>
<dbReference type="GO" id="GO:0008289">
    <property type="term" value="F:lipid binding"/>
    <property type="evidence" value="ECO:0007669"/>
    <property type="project" value="InterPro"/>
</dbReference>
<comment type="similarity">
    <text evidence="1">Belongs to the BPI/LBP/Plunc superfamily. BPI/LBP family.</text>
</comment>
<comment type="caution">
    <text evidence="3">The sequence shown here is derived from an EMBL/GenBank/DDBJ whole genome shotgun (WGS) entry which is preliminary data.</text>
</comment>